<comment type="caution">
    <text evidence="2">The sequence shown here is derived from an EMBL/GenBank/DDBJ whole genome shotgun (WGS) entry which is preliminary data.</text>
</comment>
<proteinExistence type="predicted"/>
<reference evidence="2 3" key="1">
    <citation type="journal article" date="2021" name="Elife">
        <title>Chloroplast acquisition without the gene transfer in kleptoplastic sea slugs, Plakobranchus ocellatus.</title>
        <authorList>
            <person name="Maeda T."/>
            <person name="Takahashi S."/>
            <person name="Yoshida T."/>
            <person name="Shimamura S."/>
            <person name="Takaki Y."/>
            <person name="Nagai Y."/>
            <person name="Toyoda A."/>
            <person name="Suzuki Y."/>
            <person name="Arimoto A."/>
            <person name="Ishii H."/>
            <person name="Satoh N."/>
            <person name="Nishiyama T."/>
            <person name="Hasebe M."/>
            <person name="Maruyama T."/>
            <person name="Minagawa J."/>
            <person name="Obokata J."/>
            <person name="Shigenobu S."/>
        </authorList>
    </citation>
    <scope>NUCLEOTIDE SEQUENCE [LARGE SCALE GENOMIC DNA]</scope>
</reference>
<gene>
    <name evidence="2" type="ORF">PoB_006363400</name>
</gene>
<organism evidence="2 3">
    <name type="scientific">Plakobranchus ocellatus</name>
    <dbReference type="NCBI Taxonomy" id="259542"/>
    <lineage>
        <taxon>Eukaryota</taxon>
        <taxon>Metazoa</taxon>
        <taxon>Spiralia</taxon>
        <taxon>Lophotrochozoa</taxon>
        <taxon>Mollusca</taxon>
        <taxon>Gastropoda</taxon>
        <taxon>Heterobranchia</taxon>
        <taxon>Euthyneura</taxon>
        <taxon>Panpulmonata</taxon>
        <taxon>Sacoglossa</taxon>
        <taxon>Placobranchoidea</taxon>
        <taxon>Plakobranchidae</taxon>
        <taxon>Plakobranchus</taxon>
    </lineage>
</organism>
<feature type="compositionally biased region" description="Basic and acidic residues" evidence="1">
    <location>
        <begin position="108"/>
        <end position="123"/>
    </location>
</feature>
<evidence type="ECO:0000313" key="2">
    <source>
        <dbReference type="EMBL" id="GFO37129.1"/>
    </source>
</evidence>
<sequence>MTRLDPGMMQRRYMYHRLTVYRRHLCQLIIGITNCQKHQKKRVFVVIIQRSWIATCFSHNMFPSIAPMRVSAETANPPVGYQEVSERELGAPAASSQQQEANTRKQKRDTTNDRVLSMEKVID</sequence>
<name>A0AAV4CZ74_9GAST</name>
<evidence type="ECO:0000256" key="1">
    <source>
        <dbReference type="SAM" id="MobiDB-lite"/>
    </source>
</evidence>
<dbReference type="Proteomes" id="UP000735302">
    <property type="component" value="Unassembled WGS sequence"/>
</dbReference>
<accession>A0AAV4CZ74</accession>
<evidence type="ECO:0000313" key="3">
    <source>
        <dbReference type="Proteomes" id="UP000735302"/>
    </source>
</evidence>
<dbReference type="AlphaFoldDB" id="A0AAV4CZ74"/>
<protein>
    <submittedName>
        <fullName evidence="2">Uncharacterized protein</fullName>
    </submittedName>
</protein>
<feature type="region of interest" description="Disordered" evidence="1">
    <location>
        <begin position="77"/>
        <end position="123"/>
    </location>
</feature>
<dbReference type="EMBL" id="BLXT01007177">
    <property type="protein sequence ID" value="GFO37129.1"/>
    <property type="molecule type" value="Genomic_DNA"/>
</dbReference>
<keyword evidence="3" id="KW-1185">Reference proteome</keyword>